<evidence type="ECO:0000313" key="5">
    <source>
        <dbReference type="EMBL" id="CAH0054232.1"/>
    </source>
</evidence>
<evidence type="ECO:0000313" key="6">
    <source>
        <dbReference type="Proteomes" id="UP000775872"/>
    </source>
</evidence>
<evidence type="ECO:0000256" key="1">
    <source>
        <dbReference type="ARBA" id="ARBA00010139"/>
    </source>
</evidence>
<sequence length="553" mass="63066">MGTRRPLKIIVLGAGASGINFTKTAQDKLQNVEVLCYEKNNEIGGTWLENVYPGVACDIPSVSYQFTWEPHIWPEYYSSGHEIWKYLEGIVDKYQLMRYIKLSHTVRGAEWIEDSGQWKISIEGPDGVDFEEQCDVFLNGGGILNNWRWPDIKGLHSFKGKLLHTARWDQSYDMKDKKIAVIGAGSSAAQVVPNVQPLVKEMHCFVKSPTWITAGFAQRFAGPDGGNFQYSDAQKKILREQPKAYLEYRKMIEAEIGQRFRFLMKRGPEATQARQFSEEEMRMKLKNNVAIADAIIPKNFPVGCRRPTPGEGFLEALVEENVTVHTKQMQQITEDGIITHNGSLHKLDAIVCATGFDTSWVPRFPIVAFGKNMQEEWTKATPLSYLAVGVPDFPNYFCFAGPHGPLAVGSLLPIIEQLTNYMCKVIEKMQIEKIKSLAPKRGPCLAFKEHHDLYMERTAWSDPCSSWFKKGDPSGTLTMYPGSRVHFFDLLSQPRYEDFEIKYMSNNRWEFLGNGFSLREFDGRDTTYWMGLLDEVDEQPKFNEQILTTPDVL</sequence>
<comment type="caution">
    <text evidence="5">The sequence shown here is derived from an EMBL/GenBank/DDBJ whole genome shotgun (WGS) entry which is preliminary data.</text>
</comment>
<keyword evidence="6" id="KW-1185">Reference proteome</keyword>
<evidence type="ECO:0008006" key="7">
    <source>
        <dbReference type="Google" id="ProtNLM"/>
    </source>
</evidence>
<evidence type="ECO:0000256" key="4">
    <source>
        <dbReference type="ARBA" id="ARBA00023002"/>
    </source>
</evidence>
<dbReference type="EMBL" id="CABFOC020000048">
    <property type="protein sequence ID" value="CAH0054232.1"/>
    <property type="molecule type" value="Genomic_DNA"/>
</dbReference>
<name>A0A9P0ELV0_9HYPO</name>
<dbReference type="GO" id="GO:0050660">
    <property type="term" value="F:flavin adenine dinucleotide binding"/>
    <property type="evidence" value="ECO:0007669"/>
    <property type="project" value="InterPro"/>
</dbReference>
<dbReference type="OrthoDB" id="74360at2759"/>
<organism evidence="5 6">
    <name type="scientific">Clonostachys solani</name>
    <dbReference type="NCBI Taxonomy" id="160281"/>
    <lineage>
        <taxon>Eukaryota</taxon>
        <taxon>Fungi</taxon>
        <taxon>Dikarya</taxon>
        <taxon>Ascomycota</taxon>
        <taxon>Pezizomycotina</taxon>
        <taxon>Sordariomycetes</taxon>
        <taxon>Hypocreomycetidae</taxon>
        <taxon>Hypocreales</taxon>
        <taxon>Bionectriaceae</taxon>
        <taxon>Clonostachys</taxon>
    </lineage>
</organism>
<dbReference type="AlphaFoldDB" id="A0A9P0ELV0"/>
<dbReference type="PANTHER" id="PTHR42877:SF7">
    <property type="entry name" value="FLAVIN-BINDING MONOOXYGENASE-RELATED"/>
    <property type="match status" value="1"/>
</dbReference>
<protein>
    <recommendedName>
        <fullName evidence="7">Sterigmatocystin biosynthesis monooxygenase stcW</fullName>
    </recommendedName>
</protein>
<dbReference type="PANTHER" id="PTHR42877">
    <property type="entry name" value="L-ORNITHINE N(5)-MONOOXYGENASE-RELATED"/>
    <property type="match status" value="1"/>
</dbReference>
<reference evidence="5" key="1">
    <citation type="submission" date="2021-10" db="EMBL/GenBank/DDBJ databases">
        <authorList>
            <person name="Piombo E."/>
        </authorList>
    </citation>
    <scope>NUCLEOTIDE SEQUENCE</scope>
</reference>
<proteinExistence type="inferred from homology"/>
<keyword evidence="4" id="KW-0560">Oxidoreductase</keyword>
<dbReference type="GO" id="GO:0004499">
    <property type="term" value="F:N,N-dimethylaniline monooxygenase activity"/>
    <property type="evidence" value="ECO:0007669"/>
    <property type="project" value="InterPro"/>
</dbReference>
<evidence type="ECO:0000256" key="3">
    <source>
        <dbReference type="ARBA" id="ARBA00022827"/>
    </source>
</evidence>
<dbReference type="InterPro" id="IPR020946">
    <property type="entry name" value="Flavin_mOase-like"/>
</dbReference>
<dbReference type="Gene3D" id="3.50.50.60">
    <property type="entry name" value="FAD/NAD(P)-binding domain"/>
    <property type="match status" value="2"/>
</dbReference>
<keyword evidence="2" id="KW-0285">Flavoprotein</keyword>
<dbReference type="InterPro" id="IPR051209">
    <property type="entry name" value="FAD-bind_Monooxygenase_sf"/>
</dbReference>
<dbReference type="GO" id="GO:0050661">
    <property type="term" value="F:NADP binding"/>
    <property type="evidence" value="ECO:0007669"/>
    <property type="project" value="InterPro"/>
</dbReference>
<keyword evidence="3" id="KW-0274">FAD</keyword>
<evidence type="ECO:0000256" key="2">
    <source>
        <dbReference type="ARBA" id="ARBA00022630"/>
    </source>
</evidence>
<comment type="similarity">
    <text evidence="1">Belongs to the FAD-binding monooxygenase family.</text>
</comment>
<dbReference type="Proteomes" id="UP000775872">
    <property type="component" value="Unassembled WGS sequence"/>
</dbReference>
<dbReference type="Pfam" id="PF00743">
    <property type="entry name" value="FMO-like"/>
    <property type="match status" value="1"/>
</dbReference>
<dbReference type="SUPFAM" id="SSF51905">
    <property type="entry name" value="FAD/NAD(P)-binding domain"/>
    <property type="match status" value="1"/>
</dbReference>
<dbReference type="InterPro" id="IPR036188">
    <property type="entry name" value="FAD/NAD-bd_sf"/>
</dbReference>
<gene>
    <name evidence="5" type="ORF">CSOL1703_00015704</name>
</gene>
<accession>A0A9P0ELV0</accession>